<sequence length="452" mass="48724">MRLALKFVIVFFLTIGLLIPILAIRGTIAEREQYRAEAIANVAATHAGKQAVLGPVLVVPYVELVEQQEVGPQGSRKVLREQTGAWTFFPSTLQVDGTLAPNTRKRGLYRVPVYELTMHSRAAIQARIPVDGVHPRRIGRPYVAVGVSDVRGFVGTPSLKVDGRSLPLAAGFGARSLGGVHARLAPPRAGETLALDVAFDGVIGGTEAIALVPIARDNRFALQSTWPDPIFGGDFLPRTRTVDKNGFRARWEISSLATSAQAEFLAAPDASTLLRVGATRGADKMTESIDAVGVTLFDAVDAYTLADRATKYGILFVLLTFVGFFMFELIKQLPIHPIQYGLVGLSLAIFFLLLVSLSEHIRFGAAYLISAAACIGLLGFYLSAVLRSTTRGLGFATMLATLYAALYGVLISEDNALVLGAGLLFLILAAIMVITRKVDWYALQRQRIGEAV</sequence>
<name>A0ABS8JES3_9GAMM</name>
<keyword evidence="1" id="KW-0472">Membrane</keyword>
<dbReference type="Pfam" id="PF06123">
    <property type="entry name" value="CreD"/>
    <property type="match status" value="1"/>
</dbReference>
<feature type="transmembrane region" description="Helical" evidence="1">
    <location>
        <begin position="337"/>
        <end position="358"/>
    </location>
</feature>
<dbReference type="RefSeq" id="WP_230525723.1">
    <property type="nucleotide sequence ID" value="NZ_JAJGAK010000001.1"/>
</dbReference>
<dbReference type="PIRSF" id="PIRSF004548">
    <property type="entry name" value="CreD"/>
    <property type="match status" value="1"/>
</dbReference>
<feature type="transmembrane region" description="Helical" evidence="1">
    <location>
        <begin position="416"/>
        <end position="435"/>
    </location>
</feature>
<organism evidence="2 3">
    <name type="scientific">Noviluteimonas lactosilytica</name>
    <dbReference type="NCBI Taxonomy" id="2888523"/>
    <lineage>
        <taxon>Bacteria</taxon>
        <taxon>Pseudomonadati</taxon>
        <taxon>Pseudomonadota</taxon>
        <taxon>Gammaproteobacteria</taxon>
        <taxon>Lysobacterales</taxon>
        <taxon>Lysobacteraceae</taxon>
        <taxon>Noviluteimonas</taxon>
    </lineage>
</organism>
<comment type="caution">
    <text evidence="2">The sequence shown here is derived from an EMBL/GenBank/DDBJ whole genome shotgun (WGS) entry which is preliminary data.</text>
</comment>
<evidence type="ECO:0000256" key="1">
    <source>
        <dbReference type="SAM" id="Phobius"/>
    </source>
</evidence>
<keyword evidence="1" id="KW-0812">Transmembrane</keyword>
<dbReference type="Proteomes" id="UP001165293">
    <property type="component" value="Unassembled WGS sequence"/>
</dbReference>
<dbReference type="NCBIfam" id="NF008712">
    <property type="entry name" value="PRK11715.1-1"/>
    <property type="match status" value="1"/>
</dbReference>
<feature type="transmembrane region" description="Helical" evidence="1">
    <location>
        <begin position="393"/>
        <end position="410"/>
    </location>
</feature>
<dbReference type="PANTHER" id="PTHR30092">
    <property type="entry name" value="INNER MEMBRANE PROTEIN CRED"/>
    <property type="match status" value="1"/>
</dbReference>
<accession>A0ABS8JES3</accession>
<dbReference type="EMBL" id="JAJGAK010000001">
    <property type="protein sequence ID" value="MCC8362097.1"/>
    <property type="molecule type" value="Genomic_DNA"/>
</dbReference>
<keyword evidence="1" id="KW-1133">Transmembrane helix</keyword>
<dbReference type="PANTHER" id="PTHR30092:SF0">
    <property type="entry name" value="INNER MEMBRANE PROTEIN CRED"/>
    <property type="match status" value="1"/>
</dbReference>
<proteinExistence type="predicted"/>
<feature type="transmembrane region" description="Helical" evidence="1">
    <location>
        <begin position="364"/>
        <end position="386"/>
    </location>
</feature>
<reference evidence="2" key="1">
    <citation type="submission" date="2021-10" db="EMBL/GenBank/DDBJ databases">
        <authorList>
            <person name="Lyu M."/>
            <person name="Wang X."/>
            <person name="Meng X."/>
            <person name="Xu K."/>
        </authorList>
    </citation>
    <scope>NUCLEOTIDE SEQUENCE</scope>
    <source>
        <strain evidence="2">A6</strain>
    </source>
</reference>
<protein>
    <submittedName>
        <fullName evidence="2">Cell envelope integrity protein CreD</fullName>
    </submittedName>
</protein>
<gene>
    <name evidence="2" type="primary">creD</name>
    <name evidence="2" type="ORF">LK996_03280</name>
</gene>
<evidence type="ECO:0000313" key="2">
    <source>
        <dbReference type="EMBL" id="MCC8362097.1"/>
    </source>
</evidence>
<feature type="transmembrane region" description="Helical" evidence="1">
    <location>
        <begin position="312"/>
        <end position="330"/>
    </location>
</feature>
<dbReference type="InterPro" id="IPR010364">
    <property type="entry name" value="Uncharacterised_IM_CreD"/>
</dbReference>
<keyword evidence="3" id="KW-1185">Reference proteome</keyword>
<evidence type="ECO:0000313" key="3">
    <source>
        <dbReference type="Proteomes" id="UP001165293"/>
    </source>
</evidence>